<organism evidence="3 4">
    <name type="scientific">Ruminococcus bromii</name>
    <dbReference type="NCBI Taxonomy" id="40518"/>
    <lineage>
        <taxon>Bacteria</taxon>
        <taxon>Bacillati</taxon>
        <taxon>Bacillota</taxon>
        <taxon>Clostridia</taxon>
        <taxon>Eubacteriales</taxon>
        <taxon>Oscillospiraceae</taxon>
        <taxon>Ruminococcus</taxon>
    </lineage>
</organism>
<reference evidence="3" key="1">
    <citation type="journal article" date="2018" name="Environ. Microbiol.">
        <title>Sporulation capability and amylosome conservation among diverse human colonic and rumen isolates of the keystone starch-degrader Ruminococcus bromii.</title>
        <authorList>
            <person name="Mukhopadhya I."/>
            <person name="Morais S."/>
            <person name="Laverde-Gomez J."/>
            <person name="Sheridan P.O."/>
            <person name="Walker A.W."/>
            <person name="Kelly W."/>
            <person name="Klieve A.V."/>
            <person name="Ouwerkerk D."/>
            <person name="Duncan S.H."/>
            <person name="Louis P."/>
            <person name="Koropatkin N."/>
            <person name="Cockburn D."/>
            <person name="Kibler R."/>
            <person name="Cooper P.J."/>
            <person name="Sandoval C."/>
            <person name="Crost E."/>
            <person name="Juge N."/>
            <person name="Bayer E.A."/>
            <person name="Flint H.J."/>
        </authorList>
    </citation>
    <scope>NUCLEOTIDE SEQUENCE [LARGE SCALE GENOMIC DNA]</scope>
    <source>
        <strain evidence="3">ATCC 27255</strain>
    </source>
</reference>
<keyword evidence="2" id="KW-0732">Signal</keyword>
<keyword evidence="1" id="KW-0472">Membrane</keyword>
<keyword evidence="4" id="KW-1185">Reference proteome</keyword>
<feature type="chain" id="PRO_5014715729" evidence="2">
    <location>
        <begin position="24"/>
        <end position="84"/>
    </location>
</feature>
<gene>
    <name evidence="3" type="ORF">RBATCC27255_01458</name>
</gene>
<evidence type="ECO:0000256" key="2">
    <source>
        <dbReference type="SAM" id="SignalP"/>
    </source>
</evidence>
<dbReference type="RefSeq" id="WP_101029410.1">
    <property type="nucleotide sequence ID" value="NZ_CABMMZ010000069.1"/>
</dbReference>
<dbReference type="EMBL" id="NNSR01000069">
    <property type="protein sequence ID" value="PKD27694.1"/>
    <property type="molecule type" value="Genomic_DNA"/>
</dbReference>
<keyword evidence="1" id="KW-1133">Transmembrane helix</keyword>
<evidence type="ECO:0000313" key="4">
    <source>
        <dbReference type="Proteomes" id="UP000233425"/>
    </source>
</evidence>
<name>A0A2N0UL36_9FIRM</name>
<feature type="transmembrane region" description="Helical" evidence="1">
    <location>
        <begin position="47"/>
        <end position="63"/>
    </location>
</feature>
<protein>
    <submittedName>
        <fullName evidence="3">Uncharacterized protein</fullName>
    </submittedName>
</protein>
<accession>A0A2N0UL36</accession>
<comment type="caution">
    <text evidence="3">The sequence shown here is derived from an EMBL/GenBank/DDBJ whole genome shotgun (WGS) entry which is preliminary data.</text>
</comment>
<evidence type="ECO:0000313" key="3">
    <source>
        <dbReference type="EMBL" id="PKD27694.1"/>
    </source>
</evidence>
<sequence>MKKFVSFLLALMMIFWSSILAFATDKTDTQVNSTSDESDGGSMPTDFAIILLLIAGGTAVASFKRHRNDRDDYDEPDDDTEEEI</sequence>
<evidence type="ECO:0000256" key="1">
    <source>
        <dbReference type="SAM" id="Phobius"/>
    </source>
</evidence>
<dbReference type="AlphaFoldDB" id="A0A2N0UL36"/>
<proteinExistence type="predicted"/>
<keyword evidence="1" id="KW-0812">Transmembrane</keyword>
<feature type="signal peptide" evidence="2">
    <location>
        <begin position="1"/>
        <end position="23"/>
    </location>
</feature>
<dbReference type="Proteomes" id="UP000233425">
    <property type="component" value="Unassembled WGS sequence"/>
</dbReference>